<reference evidence="1" key="1">
    <citation type="submission" date="2023-03" db="EMBL/GenBank/DDBJ databases">
        <authorList>
            <person name="Julca I."/>
        </authorList>
    </citation>
    <scope>NUCLEOTIDE SEQUENCE</scope>
</reference>
<keyword evidence="2" id="KW-1185">Reference proteome</keyword>
<evidence type="ECO:0000313" key="1">
    <source>
        <dbReference type="EMBL" id="CAI9108353.1"/>
    </source>
</evidence>
<protein>
    <submittedName>
        <fullName evidence="1">OLC1v1007926C1</fullName>
    </submittedName>
</protein>
<name>A0AAV1DKT6_OLDCO</name>
<proteinExistence type="predicted"/>
<dbReference type="Proteomes" id="UP001161247">
    <property type="component" value="Chromosome 6"/>
</dbReference>
<sequence>MVAGFDDFSERFRHFQDLASVKIYSPWCPDLFLWIKFAESLTCLRSHPKLPLEQLTGFFRLDITEVHDETVDPLIINKRAVIRGFLDHFGGFLDFTIKFLKTLDEYRSDNPTASSVISQADLVDFFFCSSIVKNVSSCNVGENFLHMELKEMVIYLINTPVDFIEQDERKWDVAEMKEMIAEAATIQPSEYGESKVLNLARKIWLRKVGILLKGQLHLSSEEILNHRTRDTRIDRLFVCFNELETYYEKLEEDKVKMSISLLLSLVTLLKAKLALRRLLDLNDHVMIACFENELELLLGDVKLFISVLINVKLQRTAEKETTFERIKSFSKRIISLRYSLYFGRNDN</sequence>
<dbReference type="AlphaFoldDB" id="A0AAV1DKT6"/>
<evidence type="ECO:0000313" key="2">
    <source>
        <dbReference type="Proteomes" id="UP001161247"/>
    </source>
</evidence>
<organism evidence="1 2">
    <name type="scientific">Oldenlandia corymbosa var. corymbosa</name>
    <dbReference type="NCBI Taxonomy" id="529605"/>
    <lineage>
        <taxon>Eukaryota</taxon>
        <taxon>Viridiplantae</taxon>
        <taxon>Streptophyta</taxon>
        <taxon>Embryophyta</taxon>
        <taxon>Tracheophyta</taxon>
        <taxon>Spermatophyta</taxon>
        <taxon>Magnoliopsida</taxon>
        <taxon>eudicotyledons</taxon>
        <taxon>Gunneridae</taxon>
        <taxon>Pentapetalae</taxon>
        <taxon>asterids</taxon>
        <taxon>lamiids</taxon>
        <taxon>Gentianales</taxon>
        <taxon>Rubiaceae</taxon>
        <taxon>Rubioideae</taxon>
        <taxon>Spermacoceae</taxon>
        <taxon>Hedyotis-Oldenlandia complex</taxon>
        <taxon>Oldenlandia</taxon>
    </lineage>
</organism>
<accession>A0AAV1DKT6</accession>
<gene>
    <name evidence="1" type="ORF">OLC1_LOCUS16453</name>
</gene>
<dbReference type="EMBL" id="OX459123">
    <property type="protein sequence ID" value="CAI9108353.1"/>
    <property type="molecule type" value="Genomic_DNA"/>
</dbReference>